<dbReference type="InterPro" id="IPR014017">
    <property type="entry name" value="DNA_helicase_UvrD-like_C"/>
</dbReference>
<dbReference type="Proteomes" id="UP001222800">
    <property type="component" value="Chromosome"/>
</dbReference>
<comment type="catalytic activity">
    <reaction evidence="10">
        <text>ATP + H2O = ADP + phosphate + H(+)</text>
        <dbReference type="Rhea" id="RHEA:13065"/>
        <dbReference type="ChEBI" id="CHEBI:15377"/>
        <dbReference type="ChEBI" id="CHEBI:15378"/>
        <dbReference type="ChEBI" id="CHEBI:30616"/>
        <dbReference type="ChEBI" id="CHEBI:43474"/>
        <dbReference type="ChEBI" id="CHEBI:456216"/>
        <dbReference type="EC" id="5.6.2.4"/>
    </reaction>
</comment>
<evidence type="ECO:0000256" key="9">
    <source>
        <dbReference type="ARBA" id="ARBA00034808"/>
    </source>
</evidence>
<protein>
    <recommendedName>
        <fullName evidence="9">DNA 3'-5' helicase</fullName>
        <ecNumber evidence="9">5.6.2.4</ecNumber>
    </recommendedName>
</protein>
<feature type="binding site" evidence="11">
    <location>
        <begin position="22"/>
        <end position="29"/>
    </location>
    <ligand>
        <name>ATP</name>
        <dbReference type="ChEBI" id="CHEBI:30616"/>
    </ligand>
</feature>
<keyword evidence="3 11" id="KW-0378">Hydrolase</keyword>
<evidence type="ECO:0000256" key="7">
    <source>
        <dbReference type="ARBA" id="ARBA00023235"/>
    </source>
</evidence>
<accession>A0ABY8EER2</accession>
<proteinExistence type="inferred from homology"/>
<evidence type="ECO:0000313" key="14">
    <source>
        <dbReference type="EMBL" id="WFD09208.1"/>
    </source>
</evidence>
<dbReference type="RefSeq" id="WP_277731130.1">
    <property type="nucleotide sequence ID" value="NZ_CP120733.1"/>
</dbReference>
<reference evidence="14 15" key="1">
    <citation type="submission" date="2023-03" db="EMBL/GenBank/DDBJ databases">
        <title>Complete genome sequence of Tepidibacter sp. SWIR-1, isolated from a deep-sea hydrothermal vent.</title>
        <authorList>
            <person name="Li X."/>
        </authorList>
    </citation>
    <scope>NUCLEOTIDE SEQUENCE [LARGE SCALE GENOMIC DNA]</scope>
    <source>
        <strain evidence="14 15">SWIR-1</strain>
    </source>
</reference>
<dbReference type="PANTHER" id="PTHR11070:SF2">
    <property type="entry name" value="ATP-DEPENDENT DNA HELICASE SRS2"/>
    <property type="match status" value="1"/>
</dbReference>
<keyword evidence="15" id="KW-1185">Reference proteome</keyword>
<dbReference type="InterPro" id="IPR014016">
    <property type="entry name" value="UvrD-like_ATP-bd"/>
</dbReference>
<keyword evidence="5 11" id="KW-0067">ATP-binding</keyword>
<keyword evidence="6" id="KW-0238">DNA-binding</keyword>
<dbReference type="Pfam" id="PF00580">
    <property type="entry name" value="UvrD-helicase"/>
    <property type="match status" value="1"/>
</dbReference>
<dbReference type="EC" id="5.6.2.4" evidence="9"/>
<dbReference type="InterPro" id="IPR000212">
    <property type="entry name" value="DNA_helicase_UvrD/REP"/>
</dbReference>
<evidence type="ECO:0000256" key="2">
    <source>
        <dbReference type="ARBA" id="ARBA00022741"/>
    </source>
</evidence>
<organism evidence="14 15">
    <name type="scientific">Tepidibacter hydrothermalis</name>
    <dbReference type="NCBI Taxonomy" id="3036126"/>
    <lineage>
        <taxon>Bacteria</taxon>
        <taxon>Bacillati</taxon>
        <taxon>Bacillota</taxon>
        <taxon>Clostridia</taxon>
        <taxon>Peptostreptococcales</taxon>
        <taxon>Peptostreptococcaceae</taxon>
        <taxon>Tepidibacter</taxon>
    </lineage>
</organism>
<evidence type="ECO:0000256" key="4">
    <source>
        <dbReference type="ARBA" id="ARBA00022806"/>
    </source>
</evidence>
<keyword evidence="2 11" id="KW-0547">Nucleotide-binding</keyword>
<dbReference type="Gene3D" id="3.40.50.300">
    <property type="entry name" value="P-loop containing nucleotide triphosphate hydrolases"/>
    <property type="match status" value="3"/>
</dbReference>
<keyword evidence="7" id="KW-0413">Isomerase</keyword>
<evidence type="ECO:0000313" key="15">
    <source>
        <dbReference type="Proteomes" id="UP001222800"/>
    </source>
</evidence>
<dbReference type="SUPFAM" id="SSF52540">
    <property type="entry name" value="P-loop containing nucleoside triphosphate hydrolases"/>
    <property type="match status" value="1"/>
</dbReference>
<dbReference type="EMBL" id="CP120733">
    <property type="protein sequence ID" value="WFD09208.1"/>
    <property type="molecule type" value="Genomic_DNA"/>
</dbReference>
<dbReference type="Pfam" id="PF13361">
    <property type="entry name" value="UvrD_C"/>
    <property type="match status" value="1"/>
</dbReference>
<evidence type="ECO:0000259" key="13">
    <source>
        <dbReference type="PROSITE" id="PS51217"/>
    </source>
</evidence>
<evidence type="ECO:0000256" key="11">
    <source>
        <dbReference type="PROSITE-ProRule" id="PRU00560"/>
    </source>
</evidence>
<evidence type="ECO:0000256" key="6">
    <source>
        <dbReference type="ARBA" id="ARBA00023125"/>
    </source>
</evidence>
<dbReference type="InterPro" id="IPR013986">
    <property type="entry name" value="DExx_box_DNA_helicase_dom_sf"/>
</dbReference>
<evidence type="ECO:0000256" key="1">
    <source>
        <dbReference type="ARBA" id="ARBA00009922"/>
    </source>
</evidence>
<dbReference type="GO" id="GO:0004386">
    <property type="term" value="F:helicase activity"/>
    <property type="evidence" value="ECO:0007669"/>
    <property type="project" value="UniProtKB-KW"/>
</dbReference>
<dbReference type="CDD" id="cd17932">
    <property type="entry name" value="DEXQc_UvrD"/>
    <property type="match status" value="1"/>
</dbReference>
<evidence type="ECO:0000259" key="12">
    <source>
        <dbReference type="PROSITE" id="PS51198"/>
    </source>
</evidence>
<dbReference type="PANTHER" id="PTHR11070">
    <property type="entry name" value="UVRD / RECB / PCRA DNA HELICASE FAMILY MEMBER"/>
    <property type="match status" value="1"/>
</dbReference>
<evidence type="ECO:0000256" key="5">
    <source>
        <dbReference type="ARBA" id="ARBA00022840"/>
    </source>
</evidence>
<feature type="domain" description="UvrD-like helicase C-terminal" evidence="13">
    <location>
        <begin position="316"/>
        <end position="601"/>
    </location>
</feature>
<keyword evidence="4 11" id="KW-0347">Helicase</keyword>
<feature type="domain" description="UvrD-like helicase ATP-binding" evidence="12">
    <location>
        <begin position="1"/>
        <end position="315"/>
    </location>
</feature>
<dbReference type="PROSITE" id="PS51198">
    <property type="entry name" value="UVRD_HELICASE_ATP_BIND"/>
    <property type="match status" value="1"/>
</dbReference>
<name>A0ABY8EER2_9FIRM</name>
<evidence type="ECO:0000256" key="3">
    <source>
        <dbReference type="ARBA" id="ARBA00022801"/>
    </source>
</evidence>
<comment type="catalytic activity">
    <reaction evidence="8">
        <text>Couples ATP hydrolysis with the unwinding of duplex DNA by translocating in the 3'-5' direction.</text>
        <dbReference type="EC" id="5.6.2.4"/>
    </reaction>
</comment>
<dbReference type="Gene3D" id="1.10.10.160">
    <property type="match status" value="1"/>
</dbReference>
<dbReference type="PROSITE" id="PS51217">
    <property type="entry name" value="UVRD_HELICASE_CTER"/>
    <property type="match status" value="1"/>
</dbReference>
<comment type="similarity">
    <text evidence="1">Belongs to the helicase family. UvrD subfamily.</text>
</comment>
<sequence>MKWREGQIQVMQYKGGTLAVPSVPGAGKTTVITSKTAELIEQGLNKDGKILIVTFTNSAVSNFKTKLKNLLEDRGLDSNKGWECKTLHSLANSVIRESPKDAGFDDDFEVIDDIEANEIIRKHSFEFYKNYKHIYSKYLNIRNNSSQEYIQKIEKKWNDKFIAVAKNIISYLKSKGITYNEAQDILRNNPKMDDLLKIIVNIYILYEKDLIKKGKLDYDDIIIRALKLLENKEDILNKFQQRYTYIFEDEAQDSSPAQEKILALLSKNHKNLVRVGDPNQAIMSTFTNSDHRLFRRFCEREDVDKIVIPVSSRNTKNILNLANHLVKWSNENGMELNKDEVLVNQYIKPVDEDDPFQNPVVEDIGIYTRTCQNEDIEMKDVVCNIKNIVKKYPDKTIALLLRYNYKIDRYINLFEKEDIPYQVIDKYRGEAALVIEKIGKIVRFIANPDKDNLFKVIDMVYDEELSEIQKNEFDKYDIEDIFFPIANKGIKKLDIGEELNEVLNNLRNLFEYSRQKIDKFLVQIGEEFKFNLQELAILDYISSICNKMFFENSNFTLENLAYELLKNKNSFNYFASMVFEEQGYEPQKGSVTITTCHKAKGLEWDIVIIPHMTISEYPGKFNDKFIGELYYLKSEYKNIETLYKAEIDYLIENKEIQNITRKMKGDILSETLKLVYVAFTRAKERLYVYTNGKESNHSIYFNVTQEFVEGSK</sequence>
<gene>
    <name evidence="14" type="ORF">P4S50_12525</name>
</gene>
<evidence type="ECO:0000256" key="10">
    <source>
        <dbReference type="ARBA" id="ARBA00048988"/>
    </source>
</evidence>
<evidence type="ECO:0000256" key="8">
    <source>
        <dbReference type="ARBA" id="ARBA00034617"/>
    </source>
</evidence>
<dbReference type="InterPro" id="IPR027417">
    <property type="entry name" value="P-loop_NTPase"/>
</dbReference>